<reference evidence="1" key="1">
    <citation type="journal article" date="2021" name="IMA Fungus">
        <title>Genomic characterization of three marine fungi, including Emericellopsis atlantica sp. nov. with signatures of a generalist lifestyle and marine biomass degradation.</title>
        <authorList>
            <person name="Hagestad O.C."/>
            <person name="Hou L."/>
            <person name="Andersen J.H."/>
            <person name="Hansen E.H."/>
            <person name="Altermark B."/>
            <person name="Li C."/>
            <person name="Kuhnert E."/>
            <person name="Cox R.J."/>
            <person name="Crous P.W."/>
            <person name="Spatafora J.W."/>
            <person name="Lail K."/>
            <person name="Amirebrahimi M."/>
            <person name="Lipzen A."/>
            <person name="Pangilinan J."/>
            <person name="Andreopoulos W."/>
            <person name="Hayes R.D."/>
            <person name="Ng V."/>
            <person name="Grigoriev I.V."/>
            <person name="Jackson S.A."/>
            <person name="Sutton T.D.S."/>
            <person name="Dobson A.D.W."/>
            <person name="Rama T."/>
        </authorList>
    </citation>
    <scope>NUCLEOTIDE SEQUENCE</scope>
    <source>
        <strain evidence="1">TRa018bII</strain>
    </source>
</reference>
<dbReference type="NCBIfam" id="TIGR01571">
    <property type="entry name" value="A_thal_Cys_rich"/>
    <property type="match status" value="1"/>
</dbReference>
<gene>
    <name evidence="1" type="ORF">BJ875DRAFT_487834</name>
</gene>
<proteinExistence type="predicted"/>
<dbReference type="Pfam" id="PF04749">
    <property type="entry name" value="PLAC8"/>
    <property type="match status" value="1"/>
</dbReference>
<protein>
    <submittedName>
        <fullName evidence="1">PLAC8 family-domain-containing protein</fullName>
    </submittedName>
</protein>
<organism evidence="1 2">
    <name type="scientific">Amylocarpus encephaloides</name>
    <dbReference type="NCBI Taxonomy" id="45428"/>
    <lineage>
        <taxon>Eukaryota</taxon>
        <taxon>Fungi</taxon>
        <taxon>Dikarya</taxon>
        <taxon>Ascomycota</taxon>
        <taxon>Pezizomycotina</taxon>
        <taxon>Leotiomycetes</taxon>
        <taxon>Helotiales</taxon>
        <taxon>Helotiales incertae sedis</taxon>
        <taxon>Amylocarpus</taxon>
    </lineage>
</organism>
<dbReference type="PANTHER" id="PTHR15907">
    <property type="entry name" value="DUF614 FAMILY PROTEIN-RELATED"/>
    <property type="match status" value="1"/>
</dbReference>
<evidence type="ECO:0000313" key="2">
    <source>
        <dbReference type="Proteomes" id="UP000824998"/>
    </source>
</evidence>
<dbReference type="AlphaFoldDB" id="A0A9P8C1L3"/>
<dbReference type="OrthoDB" id="1045822at2759"/>
<keyword evidence="2" id="KW-1185">Reference proteome</keyword>
<dbReference type="Proteomes" id="UP000824998">
    <property type="component" value="Unassembled WGS sequence"/>
</dbReference>
<sequence>MPRPWKNSLCNCMPCGLCLKGTFCTCILVGQNHERITSNVRQPDTTSGWCAGWMGLQCFLGAGFILQMLDRMEMTEKYDLEGGSCGACCRAFCCGCCEAIQMKKELDYLQLEGGATPMGGATGYIPQGEKMVAQPQGGPQHY</sequence>
<dbReference type="EMBL" id="MU251662">
    <property type="protein sequence ID" value="KAG9230563.1"/>
    <property type="molecule type" value="Genomic_DNA"/>
</dbReference>
<evidence type="ECO:0000313" key="1">
    <source>
        <dbReference type="EMBL" id="KAG9230563.1"/>
    </source>
</evidence>
<name>A0A9P8C1L3_9HELO</name>
<comment type="caution">
    <text evidence="1">The sequence shown here is derived from an EMBL/GenBank/DDBJ whole genome shotgun (WGS) entry which is preliminary data.</text>
</comment>
<accession>A0A9P8C1L3</accession>
<dbReference type="InterPro" id="IPR006461">
    <property type="entry name" value="PLAC_motif_containing"/>
</dbReference>